<evidence type="ECO:0000313" key="2">
    <source>
        <dbReference type="EMBL" id="KAL1837548.1"/>
    </source>
</evidence>
<accession>A0ABR3V6Z4</accession>
<gene>
    <name evidence="2" type="ORF">VTK73DRAFT_4660</name>
</gene>
<evidence type="ECO:0000256" key="1">
    <source>
        <dbReference type="SAM" id="MobiDB-lite"/>
    </source>
</evidence>
<comment type="caution">
    <text evidence="2">The sequence shown here is derived from an EMBL/GenBank/DDBJ whole genome shotgun (WGS) entry which is preliminary data.</text>
</comment>
<proteinExistence type="predicted"/>
<feature type="region of interest" description="Disordered" evidence="1">
    <location>
        <begin position="1"/>
        <end position="33"/>
    </location>
</feature>
<sequence length="173" mass="18385">MAATRSSVAQSLRAPSRAEVVDETRAMSTGRRKTVASRAVRLTTATTLTTAERSRGACQGDKARQQPETTIYSWVYLPLGMSLVSWFAPYFCTVRVTDAEARPSASAVTVMCRPRASPPPPEARTMTSPRPPNTARVSDANDTRLAGSPLSVATICPGPDTENVTASAAVGTR</sequence>
<organism evidence="2 3">
    <name type="scientific">Phialemonium thermophilum</name>
    <dbReference type="NCBI Taxonomy" id="223376"/>
    <lineage>
        <taxon>Eukaryota</taxon>
        <taxon>Fungi</taxon>
        <taxon>Dikarya</taxon>
        <taxon>Ascomycota</taxon>
        <taxon>Pezizomycotina</taxon>
        <taxon>Sordariomycetes</taxon>
        <taxon>Sordariomycetidae</taxon>
        <taxon>Cephalothecales</taxon>
        <taxon>Cephalothecaceae</taxon>
        <taxon>Phialemonium</taxon>
    </lineage>
</organism>
<protein>
    <submittedName>
        <fullName evidence="2">Uncharacterized protein</fullName>
    </submittedName>
</protein>
<feature type="compositionally biased region" description="Polar residues" evidence="1">
    <location>
        <begin position="1"/>
        <end position="10"/>
    </location>
</feature>
<feature type="region of interest" description="Disordered" evidence="1">
    <location>
        <begin position="112"/>
        <end position="151"/>
    </location>
</feature>
<keyword evidence="3" id="KW-1185">Reference proteome</keyword>
<evidence type="ECO:0000313" key="3">
    <source>
        <dbReference type="Proteomes" id="UP001586593"/>
    </source>
</evidence>
<name>A0ABR3V6Z4_9PEZI</name>
<reference evidence="2 3" key="1">
    <citation type="journal article" date="2024" name="Commun. Biol.">
        <title>Comparative genomic analysis of thermophilic fungi reveals convergent evolutionary adaptations and gene losses.</title>
        <authorList>
            <person name="Steindorff A.S."/>
            <person name="Aguilar-Pontes M.V."/>
            <person name="Robinson A.J."/>
            <person name="Andreopoulos B."/>
            <person name="LaButti K."/>
            <person name="Kuo A."/>
            <person name="Mondo S."/>
            <person name="Riley R."/>
            <person name="Otillar R."/>
            <person name="Haridas S."/>
            <person name="Lipzen A."/>
            <person name="Grimwood J."/>
            <person name="Schmutz J."/>
            <person name="Clum A."/>
            <person name="Reid I.D."/>
            <person name="Moisan M.C."/>
            <person name="Butler G."/>
            <person name="Nguyen T.T.M."/>
            <person name="Dewar K."/>
            <person name="Conant G."/>
            <person name="Drula E."/>
            <person name="Henrissat B."/>
            <person name="Hansel C."/>
            <person name="Singer S."/>
            <person name="Hutchinson M.I."/>
            <person name="de Vries R.P."/>
            <person name="Natvig D.O."/>
            <person name="Powell A.J."/>
            <person name="Tsang A."/>
            <person name="Grigoriev I.V."/>
        </authorList>
    </citation>
    <scope>NUCLEOTIDE SEQUENCE [LARGE SCALE GENOMIC DNA]</scope>
    <source>
        <strain evidence="2 3">ATCC 24622</strain>
    </source>
</reference>
<dbReference type="EMBL" id="JAZHXJ010002623">
    <property type="protein sequence ID" value="KAL1837548.1"/>
    <property type="molecule type" value="Genomic_DNA"/>
</dbReference>
<dbReference type="Proteomes" id="UP001586593">
    <property type="component" value="Unassembled WGS sequence"/>
</dbReference>